<evidence type="ECO:0000256" key="15">
    <source>
        <dbReference type="ARBA" id="ARBA00047364"/>
    </source>
</evidence>
<dbReference type="GO" id="GO:0000049">
    <property type="term" value="F:tRNA binding"/>
    <property type="evidence" value="ECO:0007669"/>
    <property type="project" value="UniProtKB-KW"/>
</dbReference>
<evidence type="ECO:0000256" key="5">
    <source>
        <dbReference type="ARBA" id="ARBA00018753"/>
    </source>
</evidence>
<protein>
    <recommendedName>
        <fullName evidence="5">Methionine--tRNA ligase</fullName>
        <ecNumber evidence="4">6.1.1.10</ecNumber>
    </recommendedName>
    <alternativeName>
        <fullName evidence="14">Methionyl-tRNA synthetase</fullName>
    </alternativeName>
</protein>
<evidence type="ECO:0000313" key="17">
    <source>
        <dbReference type="EMBL" id="GAF71891.1"/>
    </source>
</evidence>
<keyword evidence="13" id="KW-0030">Aminoacyl-tRNA synthetase</keyword>
<dbReference type="EC" id="6.1.1.10" evidence="4"/>
<evidence type="ECO:0000256" key="11">
    <source>
        <dbReference type="ARBA" id="ARBA00022884"/>
    </source>
</evidence>
<comment type="function">
    <text evidence="1">Is required not only for elongation of protein synthesis but also for the initiation of all mRNA translation through initiator tRNA(fMet) aminoacylation.</text>
</comment>
<feature type="domain" description="TRNA-binding" evidence="16">
    <location>
        <begin position="6"/>
        <end position="109"/>
    </location>
</feature>
<evidence type="ECO:0000256" key="8">
    <source>
        <dbReference type="ARBA" id="ARBA00022598"/>
    </source>
</evidence>
<evidence type="ECO:0000256" key="6">
    <source>
        <dbReference type="ARBA" id="ARBA00022490"/>
    </source>
</evidence>
<dbReference type="InterPro" id="IPR012340">
    <property type="entry name" value="NA-bd_OB-fold"/>
</dbReference>
<evidence type="ECO:0000256" key="3">
    <source>
        <dbReference type="ARBA" id="ARBA00011738"/>
    </source>
</evidence>
<evidence type="ECO:0000256" key="13">
    <source>
        <dbReference type="ARBA" id="ARBA00023146"/>
    </source>
</evidence>
<dbReference type="GO" id="GO:0005524">
    <property type="term" value="F:ATP binding"/>
    <property type="evidence" value="ECO:0007669"/>
    <property type="project" value="UniProtKB-KW"/>
</dbReference>
<accession>X0S9M7</accession>
<dbReference type="Gene3D" id="2.40.50.140">
    <property type="entry name" value="Nucleic acid-binding proteins"/>
    <property type="match status" value="1"/>
</dbReference>
<proteinExistence type="predicted"/>
<keyword evidence="8" id="KW-0436">Ligase</keyword>
<comment type="catalytic activity">
    <reaction evidence="15">
        <text>tRNA(Met) + L-methionine + ATP = L-methionyl-tRNA(Met) + AMP + diphosphate</text>
        <dbReference type="Rhea" id="RHEA:13481"/>
        <dbReference type="Rhea" id="RHEA-COMP:9667"/>
        <dbReference type="Rhea" id="RHEA-COMP:9698"/>
        <dbReference type="ChEBI" id="CHEBI:30616"/>
        <dbReference type="ChEBI" id="CHEBI:33019"/>
        <dbReference type="ChEBI" id="CHEBI:57844"/>
        <dbReference type="ChEBI" id="CHEBI:78442"/>
        <dbReference type="ChEBI" id="CHEBI:78530"/>
        <dbReference type="ChEBI" id="CHEBI:456215"/>
        <dbReference type="EC" id="6.1.1.10"/>
    </reaction>
</comment>
<dbReference type="PANTHER" id="PTHR11586:SF37">
    <property type="entry name" value="TRNA-BINDING DOMAIN-CONTAINING PROTEIN"/>
    <property type="match status" value="1"/>
</dbReference>
<keyword evidence="10" id="KW-0067">ATP-binding</keyword>
<dbReference type="AlphaFoldDB" id="X0S9M7"/>
<evidence type="ECO:0000256" key="12">
    <source>
        <dbReference type="ARBA" id="ARBA00022917"/>
    </source>
</evidence>
<dbReference type="SUPFAM" id="SSF50249">
    <property type="entry name" value="Nucleic acid-binding proteins"/>
    <property type="match status" value="1"/>
</dbReference>
<keyword evidence="7" id="KW-0820">tRNA-binding</keyword>
<evidence type="ECO:0000256" key="1">
    <source>
        <dbReference type="ARBA" id="ARBA00003314"/>
    </source>
</evidence>
<comment type="subunit">
    <text evidence="3">Homodimer.</text>
</comment>
<dbReference type="PROSITE" id="PS50886">
    <property type="entry name" value="TRBD"/>
    <property type="match status" value="1"/>
</dbReference>
<dbReference type="PANTHER" id="PTHR11586">
    <property type="entry name" value="TRNA-AMINOACYLATION COFACTOR ARC1 FAMILY MEMBER"/>
    <property type="match status" value="1"/>
</dbReference>
<gene>
    <name evidence="17" type="ORF">S01H1_05231</name>
</gene>
<dbReference type="GO" id="GO:0004825">
    <property type="term" value="F:methionine-tRNA ligase activity"/>
    <property type="evidence" value="ECO:0007669"/>
    <property type="project" value="UniProtKB-EC"/>
</dbReference>
<dbReference type="GO" id="GO:0006412">
    <property type="term" value="P:translation"/>
    <property type="evidence" value="ECO:0007669"/>
    <property type="project" value="UniProtKB-KW"/>
</dbReference>
<organism evidence="17">
    <name type="scientific">marine sediment metagenome</name>
    <dbReference type="NCBI Taxonomy" id="412755"/>
    <lineage>
        <taxon>unclassified sequences</taxon>
        <taxon>metagenomes</taxon>
        <taxon>ecological metagenomes</taxon>
    </lineage>
</organism>
<dbReference type="Pfam" id="PF01588">
    <property type="entry name" value="tRNA_bind"/>
    <property type="match status" value="1"/>
</dbReference>
<evidence type="ECO:0000259" key="16">
    <source>
        <dbReference type="PROSITE" id="PS50886"/>
    </source>
</evidence>
<evidence type="ECO:0000256" key="10">
    <source>
        <dbReference type="ARBA" id="ARBA00022840"/>
    </source>
</evidence>
<evidence type="ECO:0000256" key="14">
    <source>
        <dbReference type="ARBA" id="ARBA00030904"/>
    </source>
</evidence>
<keyword evidence="12" id="KW-0648">Protein biosynthesis</keyword>
<dbReference type="EMBL" id="BARS01002726">
    <property type="protein sequence ID" value="GAF71891.1"/>
    <property type="molecule type" value="Genomic_DNA"/>
</dbReference>
<name>X0S9M7_9ZZZZ</name>
<keyword evidence="11" id="KW-0694">RNA-binding</keyword>
<sequence length="109" mass="11955">MISFEEFKKLDLRIGKVLSVEDHPNADKLYVLKVDIGGETRQSVAGLKPFLKPEELLNKSVAVIANIEPGKLRGVESQVMVLAVTVDKDNKELMLLVPEKEAPAGSKIS</sequence>
<keyword evidence="6" id="KW-0963">Cytoplasm</keyword>
<evidence type="ECO:0000256" key="9">
    <source>
        <dbReference type="ARBA" id="ARBA00022741"/>
    </source>
</evidence>
<comment type="subcellular location">
    <subcellularLocation>
        <location evidence="2">Cytoplasm</location>
    </subcellularLocation>
</comment>
<dbReference type="FunFam" id="2.40.50.140:FF:000042">
    <property type="entry name" value="Methionine--tRNA ligase"/>
    <property type="match status" value="1"/>
</dbReference>
<dbReference type="InterPro" id="IPR051270">
    <property type="entry name" value="Tyrosine-tRNA_ligase_regulator"/>
</dbReference>
<keyword evidence="9" id="KW-0547">Nucleotide-binding</keyword>
<evidence type="ECO:0000256" key="4">
    <source>
        <dbReference type="ARBA" id="ARBA00012838"/>
    </source>
</evidence>
<evidence type="ECO:0000256" key="7">
    <source>
        <dbReference type="ARBA" id="ARBA00022555"/>
    </source>
</evidence>
<evidence type="ECO:0000256" key="2">
    <source>
        <dbReference type="ARBA" id="ARBA00004496"/>
    </source>
</evidence>
<comment type="caution">
    <text evidence="17">The sequence shown here is derived from an EMBL/GenBank/DDBJ whole genome shotgun (WGS) entry which is preliminary data.</text>
</comment>
<dbReference type="InterPro" id="IPR002547">
    <property type="entry name" value="tRNA-bd_dom"/>
</dbReference>
<reference evidence="17" key="1">
    <citation type="journal article" date="2014" name="Front. Microbiol.">
        <title>High frequency of phylogenetically diverse reductive dehalogenase-homologous genes in deep subseafloor sedimentary metagenomes.</title>
        <authorList>
            <person name="Kawai M."/>
            <person name="Futagami T."/>
            <person name="Toyoda A."/>
            <person name="Takaki Y."/>
            <person name="Nishi S."/>
            <person name="Hori S."/>
            <person name="Arai W."/>
            <person name="Tsubouchi T."/>
            <person name="Morono Y."/>
            <person name="Uchiyama I."/>
            <person name="Ito T."/>
            <person name="Fujiyama A."/>
            <person name="Inagaki F."/>
            <person name="Takami H."/>
        </authorList>
    </citation>
    <scope>NUCLEOTIDE SEQUENCE</scope>
    <source>
        <strain evidence="17">Expedition CK06-06</strain>
    </source>
</reference>
<dbReference type="GO" id="GO:0005737">
    <property type="term" value="C:cytoplasm"/>
    <property type="evidence" value="ECO:0007669"/>
    <property type="project" value="UniProtKB-SubCell"/>
</dbReference>